<accession>A0A0H2RGA9</accession>
<dbReference type="InParanoid" id="A0A0H2RGA9"/>
<gene>
    <name evidence="2" type="ORF">SCHPADRAFT_906752</name>
</gene>
<dbReference type="Proteomes" id="UP000053477">
    <property type="component" value="Unassembled WGS sequence"/>
</dbReference>
<protein>
    <submittedName>
        <fullName evidence="2">Uncharacterized protein</fullName>
    </submittedName>
</protein>
<organism evidence="2 3">
    <name type="scientific">Schizopora paradoxa</name>
    <dbReference type="NCBI Taxonomy" id="27342"/>
    <lineage>
        <taxon>Eukaryota</taxon>
        <taxon>Fungi</taxon>
        <taxon>Dikarya</taxon>
        <taxon>Basidiomycota</taxon>
        <taxon>Agaricomycotina</taxon>
        <taxon>Agaricomycetes</taxon>
        <taxon>Hymenochaetales</taxon>
        <taxon>Schizoporaceae</taxon>
        <taxon>Schizopora</taxon>
    </lineage>
</organism>
<reference evidence="2 3" key="1">
    <citation type="submission" date="2015-04" db="EMBL/GenBank/DDBJ databases">
        <title>Complete genome sequence of Schizopora paradoxa KUC8140, a cosmopolitan wood degrader in East Asia.</title>
        <authorList>
            <consortium name="DOE Joint Genome Institute"/>
            <person name="Min B."/>
            <person name="Park H."/>
            <person name="Jang Y."/>
            <person name="Kim J.-J."/>
            <person name="Kim K.H."/>
            <person name="Pangilinan J."/>
            <person name="Lipzen A."/>
            <person name="Riley R."/>
            <person name="Grigoriev I.V."/>
            <person name="Spatafora J.W."/>
            <person name="Choi I.-G."/>
        </authorList>
    </citation>
    <scope>NUCLEOTIDE SEQUENCE [LARGE SCALE GENOMIC DNA]</scope>
    <source>
        <strain evidence="2 3">KUC8140</strain>
    </source>
</reference>
<sequence length="142" mass="15682">MAVRFAVFAVGALRLFQDRAIHLKTLGKEGKLKTWIRQLARSTTKNCVALTNPHASKSNRKHAERTQDDSAAFAIEPIAHFPGPQPSGENKRCDTCRKWSCIDRRLATSLMRLVKPAYGRASSATYSLGTTKAPESFGIAHD</sequence>
<dbReference type="AlphaFoldDB" id="A0A0H2RGA9"/>
<evidence type="ECO:0000313" key="3">
    <source>
        <dbReference type="Proteomes" id="UP000053477"/>
    </source>
</evidence>
<proteinExistence type="predicted"/>
<keyword evidence="3" id="KW-1185">Reference proteome</keyword>
<dbReference type="EMBL" id="KQ086022">
    <property type="protein sequence ID" value="KLO10597.1"/>
    <property type="molecule type" value="Genomic_DNA"/>
</dbReference>
<feature type="region of interest" description="Disordered" evidence="1">
    <location>
        <begin position="50"/>
        <end position="69"/>
    </location>
</feature>
<name>A0A0H2RGA9_9AGAM</name>
<evidence type="ECO:0000313" key="2">
    <source>
        <dbReference type="EMBL" id="KLO10597.1"/>
    </source>
</evidence>
<evidence type="ECO:0000256" key="1">
    <source>
        <dbReference type="SAM" id="MobiDB-lite"/>
    </source>
</evidence>